<proteinExistence type="predicted"/>
<dbReference type="AlphaFoldDB" id="A0AAP0DVL6"/>
<dbReference type="EMBL" id="JBCNJP010000003">
    <property type="protein sequence ID" value="KAK9080118.1"/>
    <property type="molecule type" value="Genomic_DNA"/>
</dbReference>
<gene>
    <name evidence="2" type="ORF">SSX86_001793</name>
</gene>
<evidence type="ECO:0000313" key="2">
    <source>
        <dbReference type="EMBL" id="KAK9080118.1"/>
    </source>
</evidence>
<dbReference type="PANTHER" id="PTHR47481">
    <property type="match status" value="1"/>
</dbReference>
<dbReference type="PANTHER" id="PTHR47481:SF3">
    <property type="entry name" value="GAG-POLYPEPTIDE OF LTR COPIA-TYPE-RELATED"/>
    <property type="match status" value="1"/>
</dbReference>
<name>A0AAP0DVL6_9ASTR</name>
<keyword evidence="3" id="KW-1185">Reference proteome</keyword>
<evidence type="ECO:0008006" key="4">
    <source>
        <dbReference type="Google" id="ProtNLM"/>
    </source>
</evidence>
<dbReference type="Pfam" id="PF14223">
    <property type="entry name" value="Retrotran_gag_2"/>
    <property type="match status" value="1"/>
</dbReference>
<organism evidence="2 3">
    <name type="scientific">Deinandra increscens subsp. villosa</name>
    <dbReference type="NCBI Taxonomy" id="3103831"/>
    <lineage>
        <taxon>Eukaryota</taxon>
        <taxon>Viridiplantae</taxon>
        <taxon>Streptophyta</taxon>
        <taxon>Embryophyta</taxon>
        <taxon>Tracheophyta</taxon>
        <taxon>Spermatophyta</taxon>
        <taxon>Magnoliopsida</taxon>
        <taxon>eudicotyledons</taxon>
        <taxon>Gunneridae</taxon>
        <taxon>Pentapetalae</taxon>
        <taxon>asterids</taxon>
        <taxon>campanulids</taxon>
        <taxon>Asterales</taxon>
        <taxon>Asteraceae</taxon>
        <taxon>Asteroideae</taxon>
        <taxon>Heliantheae alliance</taxon>
        <taxon>Madieae</taxon>
        <taxon>Madiinae</taxon>
        <taxon>Deinandra</taxon>
    </lineage>
</organism>
<accession>A0AAP0DVL6</accession>
<sequence>MADSSHLTKFNSALHSLRIPLTPNNYLAWQNQMTPIFEHQGLTSHIDGSSPQPPATIESEGTSEPNPEYVTWKDAEQKAIILIHTSLSEEVFPEIVGYSTAKEKWDVLAAAYSNSSVERAQNLKDQVNTITKGSLSIAEFGRRFKSLTDQLAAIGQPMSELDKTHAYYRGLGPDYLNFAIALKAAQPNITLRELQARAENTEIFSKSLHGSSSSAAAAFLTQGNRTNGSNRSFSNRSRNGNRNFCWYI</sequence>
<reference evidence="2 3" key="1">
    <citation type="submission" date="2024-04" db="EMBL/GenBank/DDBJ databases">
        <title>The reference genome of an endangered Asteraceae, Deinandra increscens subsp. villosa, native to the Central Coast of California.</title>
        <authorList>
            <person name="Guilliams M."/>
            <person name="Hasenstab-Lehman K."/>
            <person name="Meyer R."/>
            <person name="Mcevoy S."/>
        </authorList>
    </citation>
    <scope>NUCLEOTIDE SEQUENCE [LARGE SCALE GENOMIC DNA]</scope>
    <source>
        <tissue evidence="2">Leaf</tissue>
    </source>
</reference>
<protein>
    <recommendedName>
        <fullName evidence="4">Gag protein</fullName>
    </recommendedName>
</protein>
<comment type="caution">
    <text evidence="2">The sequence shown here is derived from an EMBL/GenBank/DDBJ whole genome shotgun (WGS) entry which is preliminary data.</text>
</comment>
<dbReference type="Proteomes" id="UP001408789">
    <property type="component" value="Unassembled WGS sequence"/>
</dbReference>
<evidence type="ECO:0000256" key="1">
    <source>
        <dbReference type="SAM" id="MobiDB-lite"/>
    </source>
</evidence>
<evidence type="ECO:0000313" key="3">
    <source>
        <dbReference type="Proteomes" id="UP001408789"/>
    </source>
</evidence>
<feature type="region of interest" description="Disordered" evidence="1">
    <location>
        <begin position="42"/>
        <end position="67"/>
    </location>
</feature>